<dbReference type="EMBL" id="BAMX01000014">
    <property type="protein sequence ID" value="GAN65945.1"/>
    <property type="molecule type" value="Genomic_DNA"/>
</dbReference>
<reference evidence="1 2" key="1">
    <citation type="submission" date="2012-11" db="EMBL/GenBank/DDBJ databases">
        <title>Whole genome sequence of Acetobacter orientalis 21F-2.</title>
        <authorList>
            <person name="Azuma Y."/>
            <person name="Higashiura N."/>
            <person name="Hirakawa H."/>
            <person name="Matsushita K."/>
        </authorList>
    </citation>
    <scope>NUCLEOTIDE SEQUENCE [LARGE SCALE GENOMIC DNA]</scope>
    <source>
        <strain evidence="1 2">21F-2</strain>
    </source>
</reference>
<accession>A0A0D6NJZ8</accession>
<name>A0A0D6NJZ8_9PROT</name>
<sequence length="66" mass="7728">MPTYNNVDGEEATTIGNFSWQKELSAIMFFELSEKISTIQQLKIKELHCLYIGFNEKESFFSDEKK</sequence>
<comment type="caution">
    <text evidence="1">The sequence shown here is derived from an EMBL/GenBank/DDBJ whole genome shotgun (WGS) entry which is preliminary data.</text>
</comment>
<organism evidence="1 2">
    <name type="scientific">Acetobacter orientalis</name>
    <dbReference type="NCBI Taxonomy" id="146474"/>
    <lineage>
        <taxon>Bacteria</taxon>
        <taxon>Pseudomonadati</taxon>
        <taxon>Pseudomonadota</taxon>
        <taxon>Alphaproteobacteria</taxon>
        <taxon>Acetobacterales</taxon>
        <taxon>Acetobacteraceae</taxon>
        <taxon>Acetobacter</taxon>
    </lineage>
</organism>
<evidence type="ECO:0000313" key="1">
    <source>
        <dbReference type="EMBL" id="GAN65945.1"/>
    </source>
</evidence>
<protein>
    <submittedName>
        <fullName evidence="1">Uncharacterized protein</fullName>
    </submittedName>
</protein>
<evidence type="ECO:0000313" key="2">
    <source>
        <dbReference type="Proteomes" id="UP000032670"/>
    </source>
</evidence>
<accession>A0A6N3SSE4</accession>
<dbReference type="Proteomes" id="UP000032670">
    <property type="component" value="Unassembled WGS sequence"/>
</dbReference>
<gene>
    <name evidence="1" type="ORF">Abor_014_110</name>
</gene>
<proteinExistence type="predicted"/>
<keyword evidence="2" id="KW-1185">Reference proteome</keyword>
<dbReference type="AlphaFoldDB" id="A0A0D6NJZ8"/>